<gene>
    <name evidence="2" type="ORF">C7455_10182</name>
</gene>
<dbReference type="OrthoDB" id="211933at2"/>
<name>A0A316GLJ9_9RHOB</name>
<dbReference type="NCBIfam" id="NF046100">
    <property type="entry name" value="RSP_2648_fam_PIN"/>
    <property type="match status" value="1"/>
</dbReference>
<evidence type="ECO:0000313" key="3">
    <source>
        <dbReference type="Proteomes" id="UP000245708"/>
    </source>
</evidence>
<sequence length="180" mass="19097">MRAVIDACVLYPTVLREIVLGVARAGLIAPLWSDRLLEEWARTAARHGGAADEALARGEIAALGLAFPQARVAADPAMEARLWLPDGGDIHVLATAITGQAGTIITLNLRDFPARELSPHGVSAVHPDAALYDLWLAHPGPVGDVVTGVHATAQRLSGQDMDMRALLKRVRLSRLAKALG</sequence>
<organism evidence="2 3">
    <name type="scientific">Roseicyclus mahoneyensis</name>
    <dbReference type="NCBI Taxonomy" id="164332"/>
    <lineage>
        <taxon>Bacteria</taxon>
        <taxon>Pseudomonadati</taxon>
        <taxon>Pseudomonadota</taxon>
        <taxon>Alphaproteobacteria</taxon>
        <taxon>Rhodobacterales</taxon>
        <taxon>Roseobacteraceae</taxon>
        <taxon>Roseicyclus</taxon>
    </lineage>
</organism>
<dbReference type="EMBL" id="QGGW01000001">
    <property type="protein sequence ID" value="PWK62057.1"/>
    <property type="molecule type" value="Genomic_DNA"/>
</dbReference>
<dbReference type="RefSeq" id="WP_109664010.1">
    <property type="nucleotide sequence ID" value="NZ_QGGW01000001.1"/>
</dbReference>
<evidence type="ECO:0000259" key="1">
    <source>
        <dbReference type="Pfam" id="PF13470"/>
    </source>
</evidence>
<keyword evidence="3" id="KW-1185">Reference proteome</keyword>
<comment type="caution">
    <text evidence="2">The sequence shown here is derived from an EMBL/GenBank/DDBJ whole genome shotgun (WGS) entry which is preliminary data.</text>
</comment>
<dbReference type="Proteomes" id="UP000245708">
    <property type="component" value="Unassembled WGS sequence"/>
</dbReference>
<dbReference type="Pfam" id="PF13470">
    <property type="entry name" value="PIN_3"/>
    <property type="match status" value="1"/>
</dbReference>
<evidence type="ECO:0000313" key="2">
    <source>
        <dbReference type="EMBL" id="PWK62057.1"/>
    </source>
</evidence>
<accession>A0A316GLJ9</accession>
<dbReference type="InterPro" id="IPR029060">
    <property type="entry name" value="PIN-like_dom_sf"/>
</dbReference>
<proteinExistence type="predicted"/>
<dbReference type="InterPro" id="IPR002716">
    <property type="entry name" value="PIN_dom"/>
</dbReference>
<dbReference type="SUPFAM" id="SSF88723">
    <property type="entry name" value="PIN domain-like"/>
    <property type="match status" value="1"/>
</dbReference>
<feature type="domain" description="PIN" evidence="1">
    <location>
        <begin position="2"/>
        <end position="109"/>
    </location>
</feature>
<protein>
    <submittedName>
        <fullName evidence="2">PIN domain-containing protein</fullName>
    </submittedName>
</protein>
<reference evidence="2 3" key="1">
    <citation type="submission" date="2018-05" db="EMBL/GenBank/DDBJ databases">
        <title>Genomic Encyclopedia of Type Strains, Phase IV (KMG-IV): sequencing the most valuable type-strain genomes for metagenomic binning, comparative biology and taxonomic classification.</title>
        <authorList>
            <person name="Goeker M."/>
        </authorList>
    </citation>
    <scope>NUCLEOTIDE SEQUENCE [LARGE SCALE GENOMIC DNA]</scope>
    <source>
        <strain evidence="2 3">DSM 16097</strain>
    </source>
</reference>
<dbReference type="AlphaFoldDB" id="A0A316GLJ9"/>